<evidence type="ECO:0000313" key="2">
    <source>
        <dbReference type="EMBL" id="EME78017.1"/>
    </source>
</evidence>
<feature type="compositionally biased region" description="Polar residues" evidence="1">
    <location>
        <begin position="315"/>
        <end position="324"/>
    </location>
</feature>
<evidence type="ECO:0000256" key="1">
    <source>
        <dbReference type="SAM" id="MobiDB-lite"/>
    </source>
</evidence>
<feature type="compositionally biased region" description="Polar residues" evidence="1">
    <location>
        <begin position="689"/>
        <end position="710"/>
    </location>
</feature>
<dbReference type="HOGENOM" id="CLU_293568_0_0_1"/>
<dbReference type="OrthoDB" id="10543280at2759"/>
<reference evidence="2 3" key="1">
    <citation type="journal article" date="2012" name="PLoS Pathog.">
        <title>Diverse lifestyles and strategies of plant pathogenesis encoded in the genomes of eighteen Dothideomycetes fungi.</title>
        <authorList>
            <person name="Ohm R.A."/>
            <person name="Feau N."/>
            <person name="Henrissat B."/>
            <person name="Schoch C.L."/>
            <person name="Horwitz B.A."/>
            <person name="Barry K.W."/>
            <person name="Condon B.J."/>
            <person name="Copeland A.C."/>
            <person name="Dhillon B."/>
            <person name="Glaser F."/>
            <person name="Hesse C.N."/>
            <person name="Kosti I."/>
            <person name="LaButti K."/>
            <person name="Lindquist E.A."/>
            <person name="Lucas S."/>
            <person name="Salamov A.A."/>
            <person name="Bradshaw R.E."/>
            <person name="Ciuffetti L."/>
            <person name="Hamelin R.C."/>
            <person name="Kema G.H.J."/>
            <person name="Lawrence C."/>
            <person name="Scott J.A."/>
            <person name="Spatafora J.W."/>
            <person name="Turgeon B.G."/>
            <person name="de Wit P.J.G.M."/>
            <person name="Zhong S."/>
            <person name="Goodwin S.B."/>
            <person name="Grigoriev I.V."/>
        </authorList>
    </citation>
    <scope>NUCLEOTIDE SEQUENCE [LARGE SCALE GENOMIC DNA]</scope>
    <source>
        <strain evidence="2 3">CIRAD86</strain>
    </source>
</reference>
<accession>M3AKL9</accession>
<feature type="compositionally biased region" description="Acidic residues" evidence="1">
    <location>
        <begin position="823"/>
        <end position="833"/>
    </location>
</feature>
<feature type="compositionally biased region" description="Low complexity" evidence="1">
    <location>
        <begin position="809"/>
        <end position="819"/>
    </location>
</feature>
<dbReference type="KEGG" id="pfj:MYCFIDRAFT_79256"/>
<proteinExistence type="predicted"/>
<feature type="region of interest" description="Disordered" evidence="1">
    <location>
        <begin position="666"/>
        <end position="861"/>
    </location>
</feature>
<sequence length="1035" mass="115101">MSSNFDRGTKRRRESTGFQDSKKKRGANGVENYASDTSPCNCKGSQKCEKCNMVLRIMNQDRLKGMPPPISPEATSSSPLPSSASTGSMSTHKDETSPSELRPLAAETEMEVDIPTGASDPLPDNEDVGMEDDRADDGAGNEPEDGGNGNEEAEAEAGDASTRPARPGLRPKGEHRIVISFEHHDGAPGRDVYPGYNNVGDNTQDTRDIYQEQLRNAIDIDITGNLRTREVLPGVPDKTPIFVLDLKTKMILEAGELYKQAGGDRNIVSKYLEKAMDFRIGEAEFARFIVCEDIIKAHKLLIFDQGLAQGIEKGQANQSANNAPENGEENDETRKTSTDTQTQAESATMDEDDTTMVDAESQSDCDSPDQNINTGSEATDKEAMEIDDGDRALVLHAQARQARYPPVNIRFAREDLRPLVRAQAQSDNERSRAQYPQLQNDFRREDLRPAQDQQEHHPPAPNAGLMPQDQQSQDQQGHGHHDQLQHVQPNIFLPGAQPGMGFPAAGITVFHTQGFTQTNTIEIGFGGRDAGRAQARSQRVAWNTHGTTYLPHRRHGLPRHHDARYMERDKAHTHKEWPPSGKTNTTSKLQGDASYLRLLAGMRNYPTFRDCEFAQAKQAFISEITSIYCEFATQSKMPGSKRNRNIFDKYGKTTLSITQTIFGAKHTRFSDDEETTPSAKRQKREHEPTNSTIKMTPIESSDNAEATSTPGADHSSEYASKPASKTRRLTDQVKRKLKNPEGTTLGMNLKSKTLTGSKTSQSQGRAIKDGISQGSLGTSDPQDVKTTPAGLSHTAEDIPSTPTPEKASAESIHSSSTSAYDAGDPEEGTDDGNDSPSNDKNQNREEPSQANEPEDSRDHDPKIIVSRAEVGKNYHKKYNYLSDDEKVERDNVVLFLKRRCGTEIKYTQDLMPLDRIPYNCPHEVSNLGMPFLNALRKIWSRADYKKQKVFYWIDNTAKTKYPSRPNAKLGSEDIRHAADLMRDADVRAETVTRVMGALSVDHVSGFEEYEKKENLDETKKDEKEKKARFRRSAEF</sequence>
<dbReference type="GeneID" id="19341572"/>
<name>M3AKL9_PSEFD</name>
<evidence type="ECO:0000313" key="3">
    <source>
        <dbReference type="Proteomes" id="UP000016932"/>
    </source>
</evidence>
<dbReference type="RefSeq" id="XP_007931736.1">
    <property type="nucleotide sequence ID" value="XM_007933545.1"/>
</dbReference>
<dbReference type="AlphaFoldDB" id="M3AKL9"/>
<feature type="compositionally biased region" description="Polar residues" evidence="1">
    <location>
        <begin position="741"/>
        <end position="764"/>
    </location>
</feature>
<feature type="compositionally biased region" description="Acidic residues" evidence="1">
    <location>
        <begin position="348"/>
        <end position="367"/>
    </location>
</feature>
<keyword evidence="3" id="KW-1185">Reference proteome</keyword>
<feature type="compositionally biased region" description="Polar residues" evidence="1">
    <location>
        <begin position="34"/>
        <end position="44"/>
    </location>
</feature>
<feature type="compositionally biased region" description="Polar residues" evidence="1">
    <location>
        <begin position="772"/>
        <end position="785"/>
    </location>
</feature>
<feature type="region of interest" description="Disordered" evidence="1">
    <location>
        <begin position="1011"/>
        <end position="1035"/>
    </location>
</feature>
<feature type="region of interest" description="Disordered" evidence="1">
    <location>
        <begin position="1"/>
        <end position="46"/>
    </location>
</feature>
<feature type="region of interest" description="Disordered" evidence="1">
    <location>
        <begin position="59"/>
        <end position="172"/>
    </location>
</feature>
<feature type="compositionally biased region" description="Polar residues" evidence="1">
    <location>
        <begin position="368"/>
        <end position="377"/>
    </location>
</feature>
<feature type="region of interest" description="Disordered" evidence="1">
    <location>
        <begin position="448"/>
        <end position="483"/>
    </location>
</feature>
<dbReference type="EMBL" id="KB446564">
    <property type="protein sequence ID" value="EME78017.1"/>
    <property type="molecule type" value="Genomic_DNA"/>
</dbReference>
<protein>
    <submittedName>
        <fullName evidence="2">Uncharacterized protein</fullName>
    </submittedName>
</protein>
<organism evidence="2 3">
    <name type="scientific">Pseudocercospora fijiensis (strain CIRAD86)</name>
    <name type="common">Black leaf streak disease fungus</name>
    <name type="synonym">Mycosphaerella fijiensis</name>
    <dbReference type="NCBI Taxonomy" id="383855"/>
    <lineage>
        <taxon>Eukaryota</taxon>
        <taxon>Fungi</taxon>
        <taxon>Dikarya</taxon>
        <taxon>Ascomycota</taxon>
        <taxon>Pezizomycotina</taxon>
        <taxon>Dothideomycetes</taxon>
        <taxon>Dothideomycetidae</taxon>
        <taxon>Mycosphaerellales</taxon>
        <taxon>Mycosphaerellaceae</taxon>
        <taxon>Pseudocercospora</taxon>
    </lineage>
</organism>
<feature type="compositionally biased region" description="Basic and acidic residues" evidence="1">
    <location>
        <begin position="448"/>
        <end position="458"/>
    </location>
</feature>
<dbReference type="VEuPathDB" id="FungiDB:MYCFIDRAFT_79256"/>
<feature type="region of interest" description="Disordered" evidence="1">
    <location>
        <begin position="314"/>
        <end position="384"/>
    </location>
</feature>
<feature type="compositionally biased region" description="Acidic residues" evidence="1">
    <location>
        <begin position="123"/>
        <end position="135"/>
    </location>
</feature>
<gene>
    <name evidence="2" type="ORF">MYCFIDRAFT_79256</name>
</gene>
<dbReference type="Proteomes" id="UP000016932">
    <property type="component" value="Unassembled WGS sequence"/>
</dbReference>
<feature type="compositionally biased region" description="Low complexity" evidence="1">
    <location>
        <begin position="72"/>
        <end position="90"/>
    </location>
</feature>